<gene>
    <name evidence="2" type="ORF">PV517_32710</name>
</gene>
<sequence>MTRQQTMQEPPVTLGLPLDEPTPPDDCGVCAALVRQRTDAIARGDLSRVSDYNVEIRNHHPARRKRRR</sequence>
<dbReference type="RefSeq" id="WP_086751835.1">
    <property type="nucleotide sequence ID" value="NZ_JAGJBZ010000003.1"/>
</dbReference>
<proteinExistence type="predicted"/>
<evidence type="ECO:0000313" key="2">
    <source>
        <dbReference type="EMBL" id="MDX2913418.1"/>
    </source>
</evidence>
<evidence type="ECO:0000313" key="3">
    <source>
        <dbReference type="Proteomes" id="UP001271723"/>
    </source>
</evidence>
<dbReference type="EMBL" id="JARAVY010000015">
    <property type="protein sequence ID" value="MDX2913418.1"/>
    <property type="molecule type" value="Genomic_DNA"/>
</dbReference>
<reference evidence="2 3" key="1">
    <citation type="journal article" date="2023" name="Microb. Genom.">
        <title>Mesoterricola silvestris gen. nov., sp. nov., Mesoterricola sediminis sp. nov., Geothrix oryzae sp. nov., Geothrix edaphica sp. nov., Geothrix rubra sp. nov., and Geothrix limicola sp. nov., six novel members of Acidobacteriota isolated from soils.</title>
        <authorList>
            <person name="Weisberg A.J."/>
            <person name="Pearce E."/>
            <person name="Kramer C.G."/>
            <person name="Chang J.H."/>
            <person name="Clarke C.R."/>
        </authorList>
    </citation>
    <scope>NUCLEOTIDE SEQUENCE [LARGE SCALE GENOMIC DNA]</scope>
    <source>
        <strain evidence="2 3">NRRL_B-2795</strain>
    </source>
</reference>
<dbReference type="Proteomes" id="UP001271723">
    <property type="component" value="Unassembled WGS sequence"/>
</dbReference>
<keyword evidence="3" id="KW-1185">Reference proteome</keyword>
<organism evidence="2 3">
    <name type="scientific">Streptomyces griseiscabiei</name>
    <dbReference type="NCBI Taxonomy" id="2993540"/>
    <lineage>
        <taxon>Bacteria</taxon>
        <taxon>Bacillati</taxon>
        <taxon>Actinomycetota</taxon>
        <taxon>Actinomycetes</taxon>
        <taxon>Kitasatosporales</taxon>
        <taxon>Streptomycetaceae</taxon>
        <taxon>Streptomyces</taxon>
    </lineage>
</organism>
<feature type="region of interest" description="Disordered" evidence="1">
    <location>
        <begin position="1"/>
        <end position="23"/>
    </location>
</feature>
<comment type="caution">
    <text evidence="2">The sequence shown here is derived from an EMBL/GenBank/DDBJ whole genome shotgun (WGS) entry which is preliminary data.</text>
</comment>
<protein>
    <submittedName>
        <fullName evidence="2">Uncharacterized protein</fullName>
    </submittedName>
</protein>
<evidence type="ECO:0000256" key="1">
    <source>
        <dbReference type="SAM" id="MobiDB-lite"/>
    </source>
</evidence>
<name>A0ABU4LEH3_9ACTN</name>
<accession>A0ABU4LEH3</accession>